<evidence type="ECO:0000256" key="13">
    <source>
        <dbReference type="SAM" id="SignalP"/>
    </source>
</evidence>
<dbReference type="GO" id="GO:0005506">
    <property type="term" value="F:iron ion binding"/>
    <property type="evidence" value="ECO:0007669"/>
    <property type="project" value="InterPro"/>
</dbReference>
<keyword evidence="6" id="KW-0479">Metal-binding</keyword>
<evidence type="ECO:0000313" key="15">
    <source>
        <dbReference type="Proteomes" id="UP001431783"/>
    </source>
</evidence>
<keyword evidence="11" id="KW-0503">Monooxygenase</keyword>
<evidence type="ECO:0000256" key="7">
    <source>
        <dbReference type="ARBA" id="ARBA00022824"/>
    </source>
</evidence>
<dbReference type="GO" id="GO:0016705">
    <property type="term" value="F:oxidoreductase activity, acting on paired donors, with incorporation or reduction of molecular oxygen"/>
    <property type="evidence" value="ECO:0007669"/>
    <property type="project" value="InterPro"/>
</dbReference>
<evidence type="ECO:0000256" key="1">
    <source>
        <dbReference type="ARBA" id="ARBA00001971"/>
    </source>
</evidence>
<dbReference type="Gene3D" id="1.10.630.10">
    <property type="entry name" value="Cytochrome P450"/>
    <property type="match status" value="1"/>
</dbReference>
<evidence type="ECO:0000256" key="6">
    <source>
        <dbReference type="ARBA" id="ARBA00022723"/>
    </source>
</evidence>
<evidence type="ECO:0000256" key="12">
    <source>
        <dbReference type="ARBA" id="ARBA00023136"/>
    </source>
</evidence>
<proteinExistence type="inferred from homology"/>
<evidence type="ECO:0000256" key="10">
    <source>
        <dbReference type="ARBA" id="ARBA00023004"/>
    </source>
</evidence>
<dbReference type="PANTHER" id="PTHR24292">
    <property type="entry name" value="CYTOCHROME P450"/>
    <property type="match status" value="1"/>
</dbReference>
<sequence>MIGFTLFVLALSLLYYFAIRPHNYWSKRNVKTNKFIPIFGDYYRMILGKESIGEMIQRCYHEAENLRYVGCYLFQFPALMITSPELVKKVCVKNFDHFMNHKNVIPDGIDDLLTKNLVRYS</sequence>
<comment type="caution">
    <text evidence="14">The sequence shown here is derived from an EMBL/GenBank/DDBJ whole genome shotgun (WGS) entry which is preliminary data.</text>
</comment>
<dbReference type="AlphaFoldDB" id="A0AAW1UEQ2"/>
<evidence type="ECO:0008006" key="16">
    <source>
        <dbReference type="Google" id="ProtNLM"/>
    </source>
</evidence>
<evidence type="ECO:0000256" key="2">
    <source>
        <dbReference type="ARBA" id="ARBA00004524"/>
    </source>
</evidence>
<evidence type="ECO:0000313" key="14">
    <source>
        <dbReference type="EMBL" id="KAK9882161.1"/>
    </source>
</evidence>
<accession>A0AAW1UEQ2</accession>
<evidence type="ECO:0000256" key="4">
    <source>
        <dbReference type="ARBA" id="ARBA00010617"/>
    </source>
</evidence>
<keyword evidence="5" id="KW-0349">Heme</keyword>
<evidence type="ECO:0000256" key="3">
    <source>
        <dbReference type="ARBA" id="ARBA00004586"/>
    </source>
</evidence>
<evidence type="ECO:0000256" key="5">
    <source>
        <dbReference type="ARBA" id="ARBA00022617"/>
    </source>
</evidence>
<dbReference type="InterPro" id="IPR050476">
    <property type="entry name" value="Insect_CytP450_Detox"/>
</dbReference>
<keyword evidence="7" id="KW-0256">Endoplasmic reticulum</keyword>
<dbReference type="EMBL" id="JARQZJ010000073">
    <property type="protein sequence ID" value="KAK9882161.1"/>
    <property type="molecule type" value="Genomic_DNA"/>
</dbReference>
<evidence type="ECO:0000256" key="9">
    <source>
        <dbReference type="ARBA" id="ARBA00023002"/>
    </source>
</evidence>
<gene>
    <name evidence="14" type="ORF">WA026_019678</name>
</gene>
<keyword evidence="13" id="KW-0732">Signal</keyword>
<dbReference type="Proteomes" id="UP001431783">
    <property type="component" value="Unassembled WGS sequence"/>
</dbReference>
<evidence type="ECO:0000256" key="8">
    <source>
        <dbReference type="ARBA" id="ARBA00022848"/>
    </source>
</evidence>
<reference evidence="14 15" key="1">
    <citation type="submission" date="2023-03" db="EMBL/GenBank/DDBJ databases">
        <title>Genome insight into feeding habits of ladybird beetles.</title>
        <authorList>
            <person name="Li H.-S."/>
            <person name="Huang Y.-H."/>
            <person name="Pang H."/>
        </authorList>
    </citation>
    <scope>NUCLEOTIDE SEQUENCE [LARGE SCALE GENOMIC DNA]</scope>
    <source>
        <strain evidence="14">SYSU_2023b</strain>
        <tissue evidence="14">Whole body</tissue>
    </source>
</reference>
<dbReference type="SUPFAM" id="SSF48264">
    <property type="entry name" value="Cytochrome P450"/>
    <property type="match status" value="1"/>
</dbReference>
<keyword evidence="8" id="KW-0492">Microsome</keyword>
<dbReference type="GO" id="GO:0005789">
    <property type="term" value="C:endoplasmic reticulum membrane"/>
    <property type="evidence" value="ECO:0007669"/>
    <property type="project" value="UniProtKB-SubCell"/>
</dbReference>
<organism evidence="14 15">
    <name type="scientific">Henosepilachna vigintioctopunctata</name>
    <dbReference type="NCBI Taxonomy" id="420089"/>
    <lineage>
        <taxon>Eukaryota</taxon>
        <taxon>Metazoa</taxon>
        <taxon>Ecdysozoa</taxon>
        <taxon>Arthropoda</taxon>
        <taxon>Hexapoda</taxon>
        <taxon>Insecta</taxon>
        <taxon>Pterygota</taxon>
        <taxon>Neoptera</taxon>
        <taxon>Endopterygota</taxon>
        <taxon>Coleoptera</taxon>
        <taxon>Polyphaga</taxon>
        <taxon>Cucujiformia</taxon>
        <taxon>Coccinelloidea</taxon>
        <taxon>Coccinellidae</taxon>
        <taxon>Epilachninae</taxon>
        <taxon>Epilachnini</taxon>
        <taxon>Henosepilachna</taxon>
    </lineage>
</organism>
<dbReference type="InterPro" id="IPR036396">
    <property type="entry name" value="Cyt_P450_sf"/>
</dbReference>
<comment type="cofactor">
    <cofactor evidence="1">
        <name>heme</name>
        <dbReference type="ChEBI" id="CHEBI:30413"/>
    </cofactor>
</comment>
<keyword evidence="9" id="KW-0560">Oxidoreductase</keyword>
<dbReference type="GO" id="GO:0020037">
    <property type="term" value="F:heme binding"/>
    <property type="evidence" value="ECO:0007669"/>
    <property type="project" value="InterPro"/>
</dbReference>
<dbReference type="PANTHER" id="PTHR24292:SF54">
    <property type="entry name" value="CYP9F3-RELATED"/>
    <property type="match status" value="1"/>
</dbReference>
<name>A0AAW1UEQ2_9CUCU</name>
<keyword evidence="12" id="KW-0472">Membrane</keyword>
<protein>
    <recommendedName>
        <fullName evidence="16">Cytochrome P450</fullName>
    </recommendedName>
</protein>
<keyword evidence="10" id="KW-0408">Iron</keyword>
<keyword evidence="15" id="KW-1185">Reference proteome</keyword>
<dbReference type="GO" id="GO:0004497">
    <property type="term" value="F:monooxygenase activity"/>
    <property type="evidence" value="ECO:0007669"/>
    <property type="project" value="UniProtKB-KW"/>
</dbReference>
<comment type="subcellular location">
    <subcellularLocation>
        <location evidence="3">Endoplasmic reticulum membrane</location>
    </subcellularLocation>
    <subcellularLocation>
        <location evidence="2">Microsome membrane</location>
    </subcellularLocation>
</comment>
<evidence type="ECO:0000256" key="11">
    <source>
        <dbReference type="ARBA" id="ARBA00023033"/>
    </source>
</evidence>
<comment type="similarity">
    <text evidence="4">Belongs to the cytochrome P450 family.</text>
</comment>
<feature type="signal peptide" evidence="13">
    <location>
        <begin position="1"/>
        <end position="18"/>
    </location>
</feature>
<feature type="chain" id="PRO_5043710583" description="Cytochrome P450" evidence="13">
    <location>
        <begin position="19"/>
        <end position="121"/>
    </location>
</feature>